<evidence type="ECO:0008006" key="4">
    <source>
        <dbReference type="Google" id="ProtNLM"/>
    </source>
</evidence>
<dbReference type="InterPro" id="IPR027417">
    <property type="entry name" value="P-loop_NTPase"/>
</dbReference>
<keyword evidence="1" id="KW-0547">Nucleotide-binding</keyword>
<reference evidence="2 3" key="1">
    <citation type="submission" date="2024-04" db="EMBL/GenBank/DDBJ databases">
        <title>Tritrichomonas musculus Genome.</title>
        <authorList>
            <person name="Alves-Ferreira E."/>
            <person name="Grigg M."/>
            <person name="Lorenzi H."/>
            <person name="Galac M."/>
        </authorList>
    </citation>
    <scope>NUCLEOTIDE SEQUENCE [LARGE SCALE GENOMIC DNA]</scope>
    <source>
        <strain evidence="2 3">EAF2021</strain>
    </source>
</reference>
<protein>
    <recommendedName>
        <fullName evidence="4">Small GTP-binding protein</fullName>
    </recommendedName>
</protein>
<dbReference type="SUPFAM" id="SSF52540">
    <property type="entry name" value="P-loop containing nucleoside triphosphate hydrolases"/>
    <property type="match status" value="1"/>
</dbReference>
<gene>
    <name evidence="2" type="ORF">M9Y10_039232</name>
</gene>
<dbReference type="InterPro" id="IPR001806">
    <property type="entry name" value="Small_GTPase"/>
</dbReference>
<comment type="caution">
    <text evidence="2">The sequence shown here is derived from an EMBL/GenBank/DDBJ whole genome shotgun (WGS) entry which is preliminary data.</text>
</comment>
<keyword evidence="3" id="KW-1185">Reference proteome</keyword>
<organism evidence="2 3">
    <name type="scientific">Tritrichomonas musculus</name>
    <dbReference type="NCBI Taxonomy" id="1915356"/>
    <lineage>
        <taxon>Eukaryota</taxon>
        <taxon>Metamonada</taxon>
        <taxon>Parabasalia</taxon>
        <taxon>Tritrichomonadida</taxon>
        <taxon>Tritrichomonadidae</taxon>
        <taxon>Tritrichomonas</taxon>
    </lineage>
</organism>
<dbReference type="EMBL" id="JAPFFF010000006">
    <property type="protein sequence ID" value="KAK8888168.1"/>
    <property type="molecule type" value="Genomic_DNA"/>
</dbReference>
<dbReference type="NCBIfam" id="TIGR00231">
    <property type="entry name" value="small_GTP"/>
    <property type="match status" value="1"/>
</dbReference>
<sequence length="189" mass="21087">MDRQNVFKVVFCGNTQAGKTSIISRYCSGRFDQLIHPTIAADFISHTLYSGEHEVKIHIWDTAGQEVYQALSALYFRSTVLAVVVYDLTSSTALTEVQSWTERMLEAEKNAIIYVLGNKTDLVSQEPTEVLDWCKQHGYTHFFCSAKTGHNINEVFKSIADTLSTTFPPQPSKAVILEPISPAKSNSCC</sequence>
<dbReference type="PANTHER" id="PTHR47978">
    <property type="match status" value="1"/>
</dbReference>
<dbReference type="PRINTS" id="PR00449">
    <property type="entry name" value="RASTRNSFRMNG"/>
</dbReference>
<dbReference type="Gene3D" id="3.40.50.300">
    <property type="entry name" value="P-loop containing nucleotide triphosphate hydrolases"/>
    <property type="match status" value="1"/>
</dbReference>
<dbReference type="Pfam" id="PF00071">
    <property type="entry name" value="Ras"/>
    <property type="match status" value="1"/>
</dbReference>
<proteinExistence type="predicted"/>
<dbReference type="SMART" id="SM00175">
    <property type="entry name" value="RAB"/>
    <property type="match status" value="1"/>
</dbReference>
<evidence type="ECO:0000313" key="3">
    <source>
        <dbReference type="Proteomes" id="UP001470230"/>
    </source>
</evidence>
<dbReference type="SMART" id="SM00173">
    <property type="entry name" value="RAS"/>
    <property type="match status" value="1"/>
</dbReference>
<evidence type="ECO:0000256" key="1">
    <source>
        <dbReference type="ARBA" id="ARBA00022741"/>
    </source>
</evidence>
<dbReference type="InterPro" id="IPR005225">
    <property type="entry name" value="Small_GTP-bd"/>
</dbReference>
<name>A0ABR2KBD8_9EUKA</name>
<dbReference type="CDD" id="cd00154">
    <property type="entry name" value="Rab"/>
    <property type="match status" value="1"/>
</dbReference>
<dbReference type="Proteomes" id="UP001470230">
    <property type="component" value="Unassembled WGS sequence"/>
</dbReference>
<dbReference type="PROSITE" id="PS51419">
    <property type="entry name" value="RAB"/>
    <property type="match status" value="1"/>
</dbReference>
<dbReference type="SMART" id="SM00174">
    <property type="entry name" value="RHO"/>
    <property type="match status" value="1"/>
</dbReference>
<evidence type="ECO:0000313" key="2">
    <source>
        <dbReference type="EMBL" id="KAK8888168.1"/>
    </source>
</evidence>
<accession>A0ABR2KBD8</accession>